<dbReference type="RefSeq" id="WP_134844476.1">
    <property type="nucleotide sequence ID" value="NZ_SGVY01000063.1"/>
</dbReference>
<protein>
    <submittedName>
        <fullName evidence="1">Uncharacterized protein</fullName>
    </submittedName>
</protein>
<evidence type="ECO:0000313" key="1">
    <source>
        <dbReference type="EMBL" id="TFH73888.1"/>
    </source>
</evidence>
<reference evidence="1 2" key="1">
    <citation type="submission" date="2019-02" db="EMBL/GenBank/DDBJ databases">
        <title>Draft Genome Sequence of the Prevotella sp. BCRC 81118, Isolated from Human Feces.</title>
        <authorList>
            <person name="Huang C.-H."/>
        </authorList>
    </citation>
    <scope>NUCLEOTIDE SEQUENCE [LARGE SCALE GENOMIC DNA]</scope>
    <source>
        <strain evidence="1 2">BCRC 81118</strain>
    </source>
</reference>
<gene>
    <name evidence="1" type="ORF">EXN75_15315</name>
</gene>
<evidence type="ECO:0000313" key="2">
    <source>
        <dbReference type="Proteomes" id="UP000297872"/>
    </source>
</evidence>
<dbReference type="GeneID" id="302996630"/>
<dbReference type="AlphaFoldDB" id="A0A4Y8UZ67"/>
<dbReference type="EMBL" id="SGVY01000063">
    <property type="protein sequence ID" value="TFH73888.1"/>
    <property type="molecule type" value="Genomic_DNA"/>
</dbReference>
<comment type="caution">
    <text evidence="1">The sequence shown here is derived from an EMBL/GenBank/DDBJ whole genome shotgun (WGS) entry which is preliminary data.</text>
</comment>
<accession>A0A4Y8UZ67</accession>
<sequence length="104" mass="12267">MVDFYRLITRFQQFGSWRLVWQYVRMGVLWTGVCALIRCALKGKSLKAAYPVITEKVDRILIRKYRYILDERKVRDAEDQTPNDGGVPKIVWFSWLQGIDQAPD</sequence>
<name>A0A4Y8UZ67_9BACT</name>
<dbReference type="OrthoDB" id="9802881at2"/>
<keyword evidence="2" id="KW-1185">Reference proteome</keyword>
<organism evidence="1 2">
    <name type="scientific">Segatella hominis</name>
    <dbReference type="NCBI Taxonomy" id="2518605"/>
    <lineage>
        <taxon>Bacteria</taxon>
        <taxon>Pseudomonadati</taxon>
        <taxon>Bacteroidota</taxon>
        <taxon>Bacteroidia</taxon>
        <taxon>Bacteroidales</taxon>
        <taxon>Prevotellaceae</taxon>
        <taxon>Segatella</taxon>
    </lineage>
</organism>
<proteinExistence type="predicted"/>
<dbReference type="Proteomes" id="UP000297872">
    <property type="component" value="Unassembled WGS sequence"/>
</dbReference>